<organism evidence="2 3">
    <name type="scientific">Lentibacter algarum</name>
    <dbReference type="NCBI Taxonomy" id="576131"/>
    <lineage>
        <taxon>Bacteria</taxon>
        <taxon>Pseudomonadati</taxon>
        <taxon>Pseudomonadota</taxon>
        <taxon>Alphaproteobacteria</taxon>
        <taxon>Rhodobacterales</taxon>
        <taxon>Roseobacteraceae</taxon>
        <taxon>Lentibacter</taxon>
    </lineage>
</organism>
<name>A0A1H3L2V5_9RHOB</name>
<sequence>MRKTPNSPGEKIVKDIKRATRKHYSSEEKIRIVLDGLRGEDRNSKLLR</sequence>
<feature type="compositionally biased region" description="Basic and acidic residues" evidence="1">
    <location>
        <begin position="11"/>
        <end position="20"/>
    </location>
</feature>
<feature type="region of interest" description="Disordered" evidence="1">
    <location>
        <begin position="1"/>
        <end position="20"/>
    </location>
</feature>
<dbReference type="STRING" id="576131.SAMN05444486_102904"/>
<reference evidence="2 3" key="1">
    <citation type="submission" date="2016-10" db="EMBL/GenBank/DDBJ databases">
        <authorList>
            <person name="de Groot N.N."/>
        </authorList>
    </citation>
    <scope>NUCLEOTIDE SEQUENCE [LARGE SCALE GENOMIC DNA]</scope>
    <source>
        <strain evidence="2 3">DSM 24677</strain>
    </source>
</reference>
<dbReference type="AlphaFoldDB" id="A0A1H3L2V5"/>
<dbReference type="Proteomes" id="UP000199026">
    <property type="component" value="Unassembled WGS sequence"/>
</dbReference>
<keyword evidence="3" id="KW-1185">Reference proteome</keyword>
<accession>A0A1H3L2V5</accession>
<evidence type="ECO:0000313" key="2">
    <source>
        <dbReference type="EMBL" id="SDY58586.1"/>
    </source>
</evidence>
<evidence type="ECO:0000256" key="1">
    <source>
        <dbReference type="SAM" id="MobiDB-lite"/>
    </source>
</evidence>
<proteinExistence type="predicted"/>
<gene>
    <name evidence="2" type="ORF">SAMN05444486_102904</name>
</gene>
<evidence type="ECO:0000313" key="3">
    <source>
        <dbReference type="Proteomes" id="UP000199026"/>
    </source>
</evidence>
<protein>
    <submittedName>
        <fullName evidence="2">Transposase</fullName>
    </submittedName>
</protein>
<dbReference type="EMBL" id="FNPR01000002">
    <property type="protein sequence ID" value="SDY58586.1"/>
    <property type="molecule type" value="Genomic_DNA"/>
</dbReference>